<dbReference type="EMBL" id="FOMX01000008">
    <property type="protein sequence ID" value="SFE10218.1"/>
    <property type="molecule type" value="Genomic_DNA"/>
</dbReference>
<sequence length="301" mass="32428">MSAASVADVGQIPDFPTTPGCQGKIDFLFVISSSVEMLPKQLQLQEAFPEFVKILEDDFADFDYHVMVVDASLPYLPSCDICYSCSEEIMCDGPGCSQWDGPEDYPCHDILLDECVPVEGAGVTIAGNFGASNKQCLPADGPRFITKDDPDLPGTFGCISMLGAGPKLPTAISSMLAALEPENLSKWGCNKGFLRPDALLAIIIVAGDDNFHPGTPADWYAKVLEAKQGNEDALVPLVISHDRDQPNPKCEGPVSTNVMHAFVDVAKHGHFGSMCEKSYVSFMKEMAGTILDLCSIFIPPQ</sequence>
<dbReference type="AlphaFoldDB" id="A0A1I1XU87"/>
<proteinExistence type="predicted"/>
<organism evidence="1 2">
    <name type="scientific">Nannocystis exedens</name>
    <dbReference type="NCBI Taxonomy" id="54"/>
    <lineage>
        <taxon>Bacteria</taxon>
        <taxon>Pseudomonadati</taxon>
        <taxon>Myxococcota</taxon>
        <taxon>Polyangia</taxon>
        <taxon>Nannocystales</taxon>
        <taxon>Nannocystaceae</taxon>
        <taxon>Nannocystis</taxon>
    </lineage>
</organism>
<name>A0A1I1XU87_9BACT</name>
<evidence type="ECO:0000313" key="1">
    <source>
        <dbReference type="EMBL" id="SFE10218.1"/>
    </source>
</evidence>
<accession>A0A1I1XU87</accession>
<protein>
    <submittedName>
        <fullName evidence="1">Uncharacterized protein</fullName>
    </submittedName>
</protein>
<reference evidence="2" key="1">
    <citation type="submission" date="2016-10" db="EMBL/GenBank/DDBJ databases">
        <authorList>
            <person name="Varghese N."/>
            <person name="Submissions S."/>
        </authorList>
    </citation>
    <scope>NUCLEOTIDE SEQUENCE [LARGE SCALE GENOMIC DNA]</scope>
    <source>
        <strain evidence="2">ATCC 25963</strain>
    </source>
</reference>
<evidence type="ECO:0000313" key="2">
    <source>
        <dbReference type="Proteomes" id="UP000199400"/>
    </source>
</evidence>
<gene>
    <name evidence="1" type="ORF">SAMN02745121_03043</name>
</gene>
<dbReference type="Proteomes" id="UP000199400">
    <property type="component" value="Unassembled WGS sequence"/>
</dbReference>
<keyword evidence="2" id="KW-1185">Reference proteome</keyword>